<comment type="caution">
    <text evidence="1">The sequence shown here is derived from an EMBL/GenBank/DDBJ whole genome shotgun (WGS) entry which is preliminary data.</text>
</comment>
<evidence type="ECO:0000313" key="1">
    <source>
        <dbReference type="EMBL" id="MCS3953288.1"/>
    </source>
</evidence>
<dbReference type="AlphaFoldDB" id="A0A9X2UBF7"/>
<dbReference type="Pfam" id="PF03683">
    <property type="entry name" value="UPF0175"/>
    <property type="match status" value="1"/>
</dbReference>
<proteinExistence type="predicted"/>
<evidence type="ECO:0000313" key="2">
    <source>
        <dbReference type="Proteomes" id="UP001155010"/>
    </source>
</evidence>
<protein>
    <submittedName>
        <fullName evidence="1">Uncharacterized protein</fullName>
    </submittedName>
</protein>
<gene>
    <name evidence="1" type="ORF">GGP83_003263</name>
</gene>
<dbReference type="EMBL" id="JANUBB010000021">
    <property type="protein sequence ID" value="MCS3953288.1"/>
    <property type="molecule type" value="Genomic_DNA"/>
</dbReference>
<accession>A0A9X2UBF7</accession>
<sequence length="79" mass="8802">MTLRAPQNVRARKAFVGAQSETTSSLRSGRAAQLAGRTRAEFFEACGRYQVSVFNDDPEEAADELRRDVETLRNLPDAE</sequence>
<dbReference type="Proteomes" id="UP001155010">
    <property type="component" value="Unassembled WGS sequence"/>
</dbReference>
<organism evidence="1 2">
    <name type="scientific">Salinibacter ruber</name>
    <dbReference type="NCBI Taxonomy" id="146919"/>
    <lineage>
        <taxon>Bacteria</taxon>
        <taxon>Pseudomonadati</taxon>
        <taxon>Rhodothermota</taxon>
        <taxon>Rhodothermia</taxon>
        <taxon>Rhodothermales</taxon>
        <taxon>Salinibacteraceae</taxon>
        <taxon>Salinibacter</taxon>
    </lineage>
</organism>
<reference evidence="1" key="1">
    <citation type="submission" date="2022-08" db="EMBL/GenBank/DDBJ databases">
        <title>Genomic Encyclopedia of Type Strains, Phase V (KMG-V): Genome sequencing to study the core and pangenomes of soil and plant-associated prokaryotes.</title>
        <authorList>
            <person name="Whitman W."/>
        </authorList>
    </citation>
    <scope>NUCLEOTIDE SEQUENCE</scope>
    <source>
        <strain evidence="1">SP2017</strain>
    </source>
</reference>
<name>A0A9X2UBF7_9BACT</name>
<dbReference type="RefSeq" id="WP_272504061.1">
    <property type="nucleotide sequence ID" value="NZ_JANTZU010000028.1"/>
</dbReference>
<dbReference type="InterPro" id="IPR005368">
    <property type="entry name" value="UPF0175"/>
</dbReference>